<accession>A0A494VNQ9</accession>
<sequence>MLLDDTWVAIEAVSDDEIPLLVRYRPNLLNFFESGVYLQRMDITWSYEATDSSLLPPAEEMVLMEQVEDALIDMLEADHQSILAFVFTGENERWWAWYTTNIDIAGERLNDALADFDELPINITVTDDPEWEEYFGVMEDFGGEDDE</sequence>
<evidence type="ECO:0000313" key="2">
    <source>
        <dbReference type="EMBL" id="AYL94680.1"/>
    </source>
</evidence>
<evidence type="ECO:0000259" key="1">
    <source>
        <dbReference type="Pfam" id="PF05117"/>
    </source>
</evidence>
<keyword evidence="3" id="KW-1185">Reference proteome</keyword>
<dbReference type="Proteomes" id="UP000270046">
    <property type="component" value="Chromosome"/>
</dbReference>
<gene>
    <name evidence="2" type="ORF">HYN43_004945</name>
</gene>
<dbReference type="EMBL" id="CP032869">
    <property type="protein sequence ID" value="AYL94680.1"/>
    <property type="molecule type" value="Genomic_DNA"/>
</dbReference>
<dbReference type="OrthoDB" id="1449329at2"/>
<feature type="domain" description="DUF695" evidence="1">
    <location>
        <begin position="16"/>
        <end position="135"/>
    </location>
</feature>
<name>A0A494VNQ9_9SPHI</name>
<dbReference type="RefSeq" id="WP_119408392.1">
    <property type="nucleotide sequence ID" value="NZ_CP032869.1"/>
</dbReference>
<evidence type="ECO:0000313" key="3">
    <source>
        <dbReference type="Proteomes" id="UP000270046"/>
    </source>
</evidence>
<dbReference type="KEGG" id="muh:HYN43_004945"/>
<proteinExistence type="predicted"/>
<reference evidence="2 3" key="1">
    <citation type="submission" date="2018-10" db="EMBL/GenBank/DDBJ databases">
        <title>Genome sequencing of Mucilaginibacter sp. HYN0043.</title>
        <authorList>
            <person name="Kim M."/>
            <person name="Yi H."/>
        </authorList>
    </citation>
    <scope>NUCLEOTIDE SEQUENCE [LARGE SCALE GENOMIC DNA]</scope>
    <source>
        <strain evidence="2 3">HYN0043</strain>
    </source>
</reference>
<organism evidence="2 3">
    <name type="scientific">Mucilaginibacter celer</name>
    <dbReference type="NCBI Taxonomy" id="2305508"/>
    <lineage>
        <taxon>Bacteria</taxon>
        <taxon>Pseudomonadati</taxon>
        <taxon>Bacteroidota</taxon>
        <taxon>Sphingobacteriia</taxon>
        <taxon>Sphingobacteriales</taxon>
        <taxon>Sphingobacteriaceae</taxon>
        <taxon>Mucilaginibacter</taxon>
    </lineage>
</organism>
<protein>
    <submittedName>
        <fullName evidence="2">DUF695 domain-containing protein</fullName>
    </submittedName>
</protein>
<dbReference type="Pfam" id="PF05117">
    <property type="entry name" value="DUF695"/>
    <property type="match status" value="1"/>
</dbReference>
<dbReference type="InterPro" id="IPR016097">
    <property type="entry name" value="DUF695"/>
</dbReference>
<dbReference type="AlphaFoldDB" id="A0A494VNQ9"/>